<keyword evidence="2" id="KW-1185">Reference proteome</keyword>
<evidence type="ECO:0000313" key="2">
    <source>
        <dbReference type="Proteomes" id="UP001055811"/>
    </source>
</evidence>
<accession>A0ACB9AKX0</accession>
<evidence type="ECO:0000313" key="1">
    <source>
        <dbReference type="EMBL" id="KAI3710487.1"/>
    </source>
</evidence>
<protein>
    <submittedName>
        <fullName evidence="1">Uncharacterized protein</fullName>
    </submittedName>
</protein>
<gene>
    <name evidence="1" type="ORF">L2E82_40270</name>
</gene>
<proteinExistence type="predicted"/>
<dbReference type="EMBL" id="CM042015">
    <property type="protein sequence ID" value="KAI3710487.1"/>
    <property type="molecule type" value="Genomic_DNA"/>
</dbReference>
<sequence>MRFFILLEIQEGIFFVYVISEVYNNINVIKNVYCGLVVSPAHQARLVIEPTSSNSLLLDIEPKSLYEEHRLSLLIVFLLPRHQLQPSGIRIKIIREQASKH</sequence>
<comment type="caution">
    <text evidence="1">The sequence shown here is derived from an EMBL/GenBank/DDBJ whole genome shotgun (WGS) entry which is preliminary data.</text>
</comment>
<dbReference type="Proteomes" id="UP001055811">
    <property type="component" value="Linkage Group LG07"/>
</dbReference>
<reference evidence="2" key="1">
    <citation type="journal article" date="2022" name="Mol. Ecol. Resour.">
        <title>The genomes of chicory, endive, great burdock and yacon provide insights into Asteraceae palaeo-polyploidization history and plant inulin production.</title>
        <authorList>
            <person name="Fan W."/>
            <person name="Wang S."/>
            <person name="Wang H."/>
            <person name="Wang A."/>
            <person name="Jiang F."/>
            <person name="Liu H."/>
            <person name="Zhao H."/>
            <person name="Xu D."/>
            <person name="Zhang Y."/>
        </authorList>
    </citation>
    <scope>NUCLEOTIDE SEQUENCE [LARGE SCALE GENOMIC DNA]</scope>
    <source>
        <strain evidence="2">cv. Punajuju</strain>
    </source>
</reference>
<name>A0ACB9AKX0_CICIN</name>
<organism evidence="1 2">
    <name type="scientific">Cichorium intybus</name>
    <name type="common">Chicory</name>
    <dbReference type="NCBI Taxonomy" id="13427"/>
    <lineage>
        <taxon>Eukaryota</taxon>
        <taxon>Viridiplantae</taxon>
        <taxon>Streptophyta</taxon>
        <taxon>Embryophyta</taxon>
        <taxon>Tracheophyta</taxon>
        <taxon>Spermatophyta</taxon>
        <taxon>Magnoliopsida</taxon>
        <taxon>eudicotyledons</taxon>
        <taxon>Gunneridae</taxon>
        <taxon>Pentapetalae</taxon>
        <taxon>asterids</taxon>
        <taxon>campanulids</taxon>
        <taxon>Asterales</taxon>
        <taxon>Asteraceae</taxon>
        <taxon>Cichorioideae</taxon>
        <taxon>Cichorieae</taxon>
        <taxon>Cichoriinae</taxon>
        <taxon>Cichorium</taxon>
    </lineage>
</organism>
<reference evidence="1 2" key="2">
    <citation type="journal article" date="2022" name="Mol. Ecol. Resour.">
        <title>The genomes of chicory, endive, great burdock and yacon provide insights into Asteraceae paleo-polyploidization history and plant inulin production.</title>
        <authorList>
            <person name="Fan W."/>
            <person name="Wang S."/>
            <person name="Wang H."/>
            <person name="Wang A."/>
            <person name="Jiang F."/>
            <person name="Liu H."/>
            <person name="Zhao H."/>
            <person name="Xu D."/>
            <person name="Zhang Y."/>
        </authorList>
    </citation>
    <scope>NUCLEOTIDE SEQUENCE [LARGE SCALE GENOMIC DNA]</scope>
    <source>
        <strain evidence="2">cv. Punajuju</strain>
        <tissue evidence="1">Leaves</tissue>
    </source>
</reference>